<keyword evidence="2" id="KW-1003">Cell membrane</keyword>
<evidence type="ECO:0000256" key="2">
    <source>
        <dbReference type="ARBA" id="ARBA00022475"/>
    </source>
</evidence>
<sequence length="408" mass="45041">MHNIRNCIASLFVFLLPLAFFAYQFVPKLLPMLITEKMMNAGLSANQFNLIVSAWTYGVPILQIPFAILVRKYEIRKLLSICILLSGISIIPFLLPVNFWMMLLGRFVLGLTSGVAFLSTAIVTSQLYSKKAYSIMLSLAFSIGFCGAVYAGEPIGRMINELGLYSVVMSMIAFCVINSILVFLFLRTDKSNEEKSVLSLRGLWMILKNPIFLSLGISNLLMSGSYEAFANVWGALYFRKMYFLSESAAAGIISYVFIGMIVGGPIAAFLGMKFGYYRVIGLSSTFISLLILYACSGMQYHPMIINTCLFFIGVLSCSQVLIYSIGNQTAGKYDLAVVAAFLNCVGTMAGMFFHTLITVSFFILEPSATTHEMYDITSCRNVLMWIPAAGIIVSVIMNALQKQSSKSS</sequence>
<protein>
    <submittedName>
        <fullName evidence="8">MFS transporter</fullName>
    </submittedName>
</protein>
<feature type="transmembrane region" description="Helical" evidence="6">
    <location>
        <begin position="48"/>
        <end position="69"/>
    </location>
</feature>
<feature type="transmembrane region" description="Helical" evidence="6">
    <location>
        <begin position="300"/>
        <end position="323"/>
    </location>
</feature>
<dbReference type="PANTHER" id="PTHR43124:SF3">
    <property type="entry name" value="CHLORAMPHENICOL EFFLUX PUMP RV0191"/>
    <property type="match status" value="1"/>
</dbReference>
<proteinExistence type="predicted"/>
<organism evidence="8 9">
    <name type="scientific">Candidatus Fokinia solitaria</name>
    <dbReference type="NCBI Taxonomy" id="1802984"/>
    <lineage>
        <taxon>Bacteria</taxon>
        <taxon>Pseudomonadati</taxon>
        <taxon>Pseudomonadota</taxon>
        <taxon>Alphaproteobacteria</taxon>
        <taxon>Rickettsiales</taxon>
        <taxon>Candidatus Midichloriaceae</taxon>
        <taxon>Candidatus Fokinia</taxon>
    </lineage>
</organism>
<evidence type="ECO:0000256" key="5">
    <source>
        <dbReference type="ARBA" id="ARBA00023136"/>
    </source>
</evidence>
<feature type="transmembrane region" description="Helical" evidence="6">
    <location>
        <begin position="335"/>
        <end position="362"/>
    </location>
</feature>
<evidence type="ECO:0000256" key="6">
    <source>
        <dbReference type="SAM" id="Phobius"/>
    </source>
</evidence>
<dbReference type="InterPro" id="IPR011701">
    <property type="entry name" value="MFS"/>
</dbReference>
<evidence type="ECO:0000313" key="9">
    <source>
        <dbReference type="Proteomes" id="UP000244519"/>
    </source>
</evidence>
<dbReference type="RefSeq" id="WP_108673097.1">
    <property type="nucleotide sequence ID" value="NZ_CP025989.1"/>
</dbReference>
<feature type="transmembrane region" description="Helical" evidence="6">
    <location>
        <begin position="107"/>
        <end position="125"/>
    </location>
</feature>
<dbReference type="PANTHER" id="PTHR43124">
    <property type="entry name" value="PURINE EFFLUX PUMP PBUE"/>
    <property type="match status" value="1"/>
</dbReference>
<feature type="domain" description="Major facilitator superfamily (MFS) profile" evidence="7">
    <location>
        <begin position="12"/>
        <end position="406"/>
    </location>
</feature>
<name>A0A2U8BRT4_9RICK</name>
<feature type="transmembrane region" description="Helical" evidence="6">
    <location>
        <begin position="81"/>
        <end position="101"/>
    </location>
</feature>
<keyword evidence="5 6" id="KW-0472">Membrane</keyword>
<comment type="subcellular location">
    <subcellularLocation>
        <location evidence="1">Cell inner membrane</location>
        <topology evidence="1">Multi-pass membrane protein</topology>
    </subcellularLocation>
</comment>
<keyword evidence="9" id="KW-1185">Reference proteome</keyword>
<dbReference type="Gene3D" id="1.20.1250.20">
    <property type="entry name" value="MFS general substrate transporter like domains"/>
    <property type="match status" value="2"/>
</dbReference>
<dbReference type="GO" id="GO:0022857">
    <property type="term" value="F:transmembrane transporter activity"/>
    <property type="evidence" value="ECO:0007669"/>
    <property type="project" value="InterPro"/>
</dbReference>
<keyword evidence="4 6" id="KW-1133">Transmembrane helix</keyword>
<evidence type="ECO:0000259" key="7">
    <source>
        <dbReference type="PROSITE" id="PS50850"/>
    </source>
</evidence>
<gene>
    <name evidence="8" type="ORF">Fsol_00254</name>
</gene>
<feature type="transmembrane region" description="Helical" evidence="6">
    <location>
        <begin position="241"/>
        <end position="263"/>
    </location>
</feature>
<dbReference type="AlphaFoldDB" id="A0A2U8BRT4"/>
<dbReference type="OrthoDB" id="272777at2"/>
<dbReference type="KEGG" id="fso:Fsol_00254"/>
<evidence type="ECO:0000256" key="1">
    <source>
        <dbReference type="ARBA" id="ARBA00004429"/>
    </source>
</evidence>
<dbReference type="GO" id="GO:0005886">
    <property type="term" value="C:plasma membrane"/>
    <property type="evidence" value="ECO:0007669"/>
    <property type="project" value="UniProtKB-SubCell"/>
</dbReference>
<feature type="transmembrane region" description="Helical" evidence="6">
    <location>
        <begin position="382"/>
        <end position="400"/>
    </location>
</feature>
<dbReference type="Proteomes" id="UP000244519">
    <property type="component" value="Chromosome"/>
</dbReference>
<dbReference type="InterPro" id="IPR036259">
    <property type="entry name" value="MFS_trans_sf"/>
</dbReference>
<dbReference type="PROSITE" id="PS50850">
    <property type="entry name" value="MFS"/>
    <property type="match status" value="1"/>
</dbReference>
<accession>A0A2U8BRT4</accession>
<dbReference type="Pfam" id="PF07690">
    <property type="entry name" value="MFS_1"/>
    <property type="match status" value="1"/>
</dbReference>
<feature type="transmembrane region" description="Helical" evidence="6">
    <location>
        <begin position="164"/>
        <end position="186"/>
    </location>
</feature>
<reference evidence="8 9" key="1">
    <citation type="journal article" date="2018" name="Genome Biol. Evol.">
        <title>The Genome Sequence of "Candidatus Fokinia solitaria": Insights on Reductive Evolution in Rickettsiales.</title>
        <authorList>
            <person name="Floriano A.M."/>
            <person name="Castelli M."/>
            <person name="Krenek S."/>
            <person name="Berendonk T.U."/>
            <person name="Bazzocchi C."/>
            <person name="Petroni G."/>
            <person name="Sassera D."/>
        </authorList>
    </citation>
    <scope>NUCLEOTIDE SEQUENCE [LARGE SCALE GENOMIC DNA]</scope>
    <source>
        <strain evidence="8">Rio ETE_ALG 3VII</strain>
    </source>
</reference>
<evidence type="ECO:0000256" key="3">
    <source>
        <dbReference type="ARBA" id="ARBA00022692"/>
    </source>
</evidence>
<feature type="transmembrane region" description="Helical" evidence="6">
    <location>
        <begin position="132"/>
        <end position="152"/>
    </location>
</feature>
<evidence type="ECO:0000256" key="4">
    <source>
        <dbReference type="ARBA" id="ARBA00022989"/>
    </source>
</evidence>
<dbReference type="InterPro" id="IPR050189">
    <property type="entry name" value="MFS_Efflux_Transporters"/>
</dbReference>
<dbReference type="EMBL" id="CP025989">
    <property type="protein sequence ID" value="AWD33055.1"/>
    <property type="molecule type" value="Genomic_DNA"/>
</dbReference>
<dbReference type="InterPro" id="IPR020846">
    <property type="entry name" value="MFS_dom"/>
</dbReference>
<keyword evidence="3 6" id="KW-0812">Transmembrane</keyword>
<dbReference type="SUPFAM" id="SSF103473">
    <property type="entry name" value="MFS general substrate transporter"/>
    <property type="match status" value="1"/>
</dbReference>
<feature type="transmembrane region" description="Helical" evidence="6">
    <location>
        <begin position="275"/>
        <end position="294"/>
    </location>
</feature>
<evidence type="ECO:0000313" key="8">
    <source>
        <dbReference type="EMBL" id="AWD33055.1"/>
    </source>
</evidence>